<feature type="compositionally biased region" description="Acidic residues" evidence="2">
    <location>
        <begin position="1"/>
        <end position="13"/>
    </location>
</feature>
<proteinExistence type="predicted"/>
<dbReference type="Proteomes" id="UP000717752">
    <property type="component" value="Unassembled WGS sequence"/>
</dbReference>
<name>A0ABS7GU27_9HYPH</name>
<evidence type="ECO:0000313" key="4">
    <source>
        <dbReference type="Proteomes" id="UP000717752"/>
    </source>
</evidence>
<feature type="coiled-coil region" evidence="1">
    <location>
        <begin position="458"/>
        <end position="523"/>
    </location>
</feature>
<reference evidence="3 4" key="1">
    <citation type="journal article" date="2021" name="MBio">
        <title>Poor Competitiveness of Bradyrhizobium in Pigeon Pea Root Colonization in Indian Soils.</title>
        <authorList>
            <person name="Chalasani D."/>
            <person name="Basu A."/>
            <person name="Pullabhotla S.V.S.R.N."/>
            <person name="Jorrin B."/>
            <person name="Neal A.L."/>
            <person name="Poole P.S."/>
            <person name="Podile A.R."/>
            <person name="Tkacz A."/>
        </authorList>
    </citation>
    <scope>NUCLEOTIDE SEQUENCE [LARGE SCALE GENOMIC DNA]</scope>
    <source>
        <strain evidence="3 4">HU56</strain>
    </source>
</reference>
<comment type="caution">
    <text evidence="3">The sequence shown here is derived from an EMBL/GenBank/DDBJ whole genome shotgun (WGS) entry which is preliminary data.</text>
</comment>
<gene>
    <name evidence="3" type="ORF">JNB85_13640</name>
</gene>
<keyword evidence="4" id="KW-1185">Reference proteome</keyword>
<feature type="region of interest" description="Disordered" evidence="2">
    <location>
        <begin position="1"/>
        <end position="20"/>
    </location>
</feature>
<dbReference type="EMBL" id="JAEUAK010000004">
    <property type="protein sequence ID" value="MBW9053452.1"/>
    <property type="molecule type" value="Genomic_DNA"/>
</dbReference>
<keyword evidence="1" id="KW-0175">Coiled coil</keyword>
<evidence type="ECO:0008006" key="5">
    <source>
        <dbReference type="Google" id="ProtNLM"/>
    </source>
</evidence>
<evidence type="ECO:0000313" key="3">
    <source>
        <dbReference type="EMBL" id="MBW9053452.1"/>
    </source>
</evidence>
<evidence type="ECO:0000256" key="2">
    <source>
        <dbReference type="SAM" id="MobiDB-lite"/>
    </source>
</evidence>
<accession>A0ABS7GU27</accession>
<evidence type="ECO:0000256" key="1">
    <source>
        <dbReference type="SAM" id="Coils"/>
    </source>
</evidence>
<dbReference type="RefSeq" id="WP_220334814.1">
    <property type="nucleotide sequence ID" value="NZ_JAEUAK010000004.1"/>
</dbReference>
<protein>
    <recommendedName>
        <fullName evidence="5">Portal protein</fullName>
    </recommendedName>
</protein>
<sequence length="756" mass="84866">MTDDVEESVENGEFDPKKPLKKSAPYLKLIARYNKAGFKDYGDRADNIDKKFADLERLANTARDREFSIFWANIQVLGPSIYSRPPVPVVIPRFRGDRKPIPRVASELLERCSIVAFEMEDIDGIMRATRDDLSILSRGVPWVRYEAKSKDNKFVERICIDHVNRKDFAHDPAREWKEVDWVGKRSWMTKSEMRKRFRSTSGNAYMNAVFAIRRDEQNNTDGMQKAGVWEIWSKSANRVVWVTEGVEVLLDDDEPHLTLDGFFPCPKPAYGTTQRNSLIPVPDYVQYKDQIEEVNELTARISSLTESVKVKGFYPAGASDIGEAIEAAIKSTDNRSVLVPVSNWAAFGDLGTGEPIIWLPLEMIGNVIVQLVNLRRQLIQDIYEISGLSDIMRGSTDPNETLGAQELKSQYGSVRIRDRQDEMVRVARDLTRITCEIMSENFQKDTLLEMSQMEIPSNADIKKQIVALEKQMKGIEAQIREAQADPEIQAKAKEKPEIAQQIIQQAQGKVQELAGQINELNETVTIEKVMKLLREQRVRPYTLDIETDSTITPDENQQKKRATEFTAAVGGILQQAVPAVQQVPQIAPLMAETLKYVASQFRAGRQLDATIDEFAEAMKQIAAQPKANPEADAAAKQAEADMQAKALDAKLKQDGYARDTQIKGQLADHEAKMRAYEATEKVKAIQLESQQKAEKHAQDMELGALDVRKKELEVQKLGAEIGAAAQKADIHAAEAGQRMAERAAATEAAEMETASE</sequence>
<feature type="region of interest" description="Disordered" evidence="2">
    <location>
        <begin position="725"/>
        <end position="756"/>
    </location>
</feature>
<organism evidence="3 4">
    <name type="scientific">Rhizobium mesosinicum</name>
    <dbReference type="NCBI Taxonomy" id="335017"/>
    <lineage>
        <taxon>Bacteria</taxon>
        <taxon>Pseudomonadati</taxon>
        <taxon>Pseudomonadota</taxon>
        <taxon>Alphaproteobacteria</taxon>
        <taxon>Hyphomicrobiales</taxon>
        <taxon>Rhizobiaceae</taxon>
        <taxon>Rhizobium/Agrobacterium group</taxon>
        <taxon>Rhizobium</taxon>
    </lineage>
</organism>